<dbReference type="PATRIC" id="fig|864564.6.peg.594"/>
<dbReference type="eggNOG" id="ENOG502ZG28">
    <property type="taxonomic scope" value="Bacteria"/>
</dbReference>
<sequence length="110" mass="12553">MILSANGRKWKTKMSARPLIAIKTDKGYKAIYNHFDGDSLYPILTENYTDENKVKALIALGDISFLGEEIGPAPITQERSFNALHSDYFRGLSKEEQEKEQAEYYHHTLA</sequence>
<gene>
    <name evidence="1" type="ORF">HMPREF0620_1116</name>
</gene>
<evidence type="ECO:0000313" key="1">
    <source>
        <dbReference type="EMBL" id="EFT84111.1"/>
    </source>
</evidence>
<evidence type="ECO:0000313" key="2">
    <source>
        <dbReference type="Proteomes" id="UP000004946"/>
    </source>
</evidence>
<dbReference type="AlphaFoldDB" id="E6JZV7"/>
<dbReference type="EMBL" id="AEON01000001">
    <property type="protein sequence ID" value="EFT84111.1"/>
    <property type="molecule type" value="Genomic_DNA"/>
</dbReference>
<proteinExistence type="predicted"/>
<dbReference type="HOGENOM" id="CLU_2344125_0_0_11"/>
<dbReference type="KEGG" id="pdo:PSDT_0539"/>
<dbReference type="Proteomes" id="UP000004946">
    <property type="component" value="Chromosome"/>
</dbReference>
<name>E6JZV7_PARDN</name>
<protein>
    <submittedName>
        <fullName evidence="1">Uncharacterized protein</fullName>
    </submittedName>
</protein>
<organism evidence="1 2">
    <name type="scientific">Parascardovia denticolens DSM 10105 = JCM 12538</name>
    <dbReference type="NCBI Taxonomy" id="864564"/>
    <lineage>
        <taxon>Bacteria</taxon>
        <taxon>Bacillati</taxon>
        <taxon>Actinomycetota</taxon>
        <taxon>Actinomycetes</taxon>
        <taxon>Bifidobacteriales</taxon>
        <taxon>Bifidobacteriaceae</taxon>
        <taxon>Parascardovia</taxon>
    </lineage>
</organism>
<accession>E6JZV7</accession>
<reference evidence="1 2" key="1">
    <citation type="submission" date="2010-12" db="EMBL/GenBank/DDBJ databases">
        <authorList>
            <person name="Muzny D."/>
            <person name="Qin X."/>
            <person name="Buhay C."/>
            <person name="Dugan-Rocha S."/>
            <person name="Ding Y."/>
            <person name="Chen G."/>
            <person name="Hawes A."/>
            <person name="Holder M."/>
            <person name="Jhangiani S."/>
            <person name="Johnson A."/>
            <person name="Khan Z."/>
            <person name="Li Z."/>
            <person name="Liu W."/>
            <person name="Liu X."/>
            <person name="Perez L."/>
            <person name="Shen H."/>
            <person name="Wang Q."/>
            <person name="Watt J."/>
            <person name="Xi L."/>
            <person name="Xin Y."/>
            <person name="Zhou J."/>
            <person name="Deng J."/>
            <person name="Jiang H."/>
            <person name="Liu Y."/>
            <person name="Qu J."/>
            <person name="Song X.-Z."/>
            <person name="Zhang L."/>
            <person name="Villasana D."/>
            <person name="Johnson A."/>
            <person name="Liu J."/>
            <person name="Liyanage D."/>
            <person name="Lorensuhewa L."/>
            <person name="Robinson T."/>
            <person name="Song A."/>
            <person name="Song B.-B."/>
            <person name="Dinh H."/>
            <person name="Thornton R."/>
            <person name="Coyle M."/>
            <person name="Francisco L."/>
            <person name="Jackson L."/>
            <person name="Javaid M."/>
            <person name="Korchina V."/>
            <person name="Kovar C."/>
            <person name="Mata R."/>
            <person name="Mathew T."/>
            <person name="Ngo R."/>
            <person name="Nguyen L."/>
            <person name="Nguyen N."/>
            <person name="Okwuonu G."/>
            <person name="Ongeri F."/>
            <person name="Pham C."/>
            <person name="Simmons D."/>
            <person name="Wilczek-Boney K."/>
            <person name="Hale W."/>
            <person name="Jakkamsetti A."/>
            <person name="Pham P."/>
            <person name="Ruth R."/>
            <person name="San Lucas F."/>
            <person name="Warren J."/>
            <person name="Zhang J."/>
            <person name="Zhao Z."/>
            <person name="Zhou C."/>
            <person name="Zhu D."/>
            <person name="Lee S."/>
            <person name="Bess C."/>
            <person name="Blankenburg K."/>
            <person name="Forbes L."/>
            <person name="Fu Q."/>
            <person name="Gubbala S."/>
            <person name="Hirani K."/>
            <person name="Jayaseelan J.C."/>
            <person name="Lara F."/>
            <person name="Munidasa M."/>
            <person name="Palculict T."/>
            <person name="Patil S."/>
            <person name="Pu L.-L."/>
            <person name="Saada N."/>
            <person name="Tang L."/>
            <person name="Weissenberger G."/>
            <person name="Zhu Y."/>
            <person name="Hemphill L."/>
            <person name="Shang Y."/>
            <person name="Youmans B."/>
            <person name="Ayvaz T."/>
            <person name="Ross M."/>
            <person name="Santibanez J."/>
            <person name="Aqrawi P."/>
            <person name="Gross S."/>
            <person name="Joshi V."/>
            <person name="Fowler G."/>
            <person name="Nazareth L."/>
            <person name="Reid J."/>
            <person name="Worley K."/>
            <person name="Petrosino J."/>
            <person name="Highlander S."/>
            <person name="Gibbs R."/>
        </authorList>
    </citation>
    <scope>NUCLEOTIDE SEQUENCE [LARGE SCALE GENOMIC DNA]</scope>
    <source>
        <strain evidence="1 2">DSM 10105</strain>
    </source>
</reference>
<comment type="caution">
    <text evidence="1">The sequence shown here is derived from an EMBL/GenBank/DDBJ whole genome shotgun (WGS) entry which is preliminary data.</text>
</comment>
<keyword evidence="2" id="KW-1185">Reference proteome</keyword>